<dbReference type="Pfam" id="PF25340">
    <property type="entry name" value="BCD_RFX"/>
    <property type="match status" value="1"/>
</dbReference>
<reference evidence="8" key="4">
    <citation type="submission" date="2025-09" db="UniProtKB">
        <authorList>
            <consortium name="Ensembl"/>
        </authorList>
    </citation>
    <scope>IDENTIFICATION</scope>
</reference>
<dbReference type="Pfam" id="PF02257">
    <property type="entry name" value="RFX_DNA_binding"/>
    <property type="match status" value="1"/>
</dbReference>
<feature type="region of interest" description="Disordered" evidence="6">
    <location>
        <begin position="324"/>
        <end position="346"/>
    </location>
</feature>
<sequence length="895" mass="97140">MTTPAYVGELQQASQPQGGSVTIAPGQPAPVAPTAPQQFLAELQTTVVTGPAPTPTGQATPPPTAVQKTQAVVQTPPSQAPPTQTQYVTAEIQSSPTQSSNAQSTPQYIVVTVTEGSLHSSDSVSDSSPPPTVVQTGVPTQVVQQVQAAQQRSVVQATSQQTKTEQSTQLSVTSLQPVHLTQEQLQQVPVQHVYANQVQYVEGDTNYTTSTIRSSSFPYTDAPLYTQTTGAQYYETTSASGSQAPSPGTPLTVAVTTGSTGVSMFVAGTGQIVANPTPGAGGGATAVIATSGTAANGSGEEGGGANGSSGSYVIQGGYMLSGSGGASSSNSGNGQGYSHNARASPATLSSGPQVQWLLDNYETAEGVSLPRSTLYCHYLLHCQEQKLEPVNAASFGKLIRSVFMGLKTRRLGTRGNSKYHYYGLRIKAGSSLLRLMEDQQHLAMRQQPFSQKQRLKPVQKVEGMTNGMSSGAGQQQQQQGSGLSDISAQVQQYQQFLDASRALPEFPDIDLQGKPLPEGIELEHIKSFQLLYREHCEAILDVMVNLQFTLVETLWKTFWRFSESQAGDTATLAVHDESEKRLPKSCLVLLCKYDPALLWSRDCDNTLYQGLVEILIPDVLRPIPSALTQAIRNFAKSLESWLTNAMMNIPEEMVRIKVTSANAFAQTLRRYTSLNHLAQAARAVLQNTAQINQMLSDLNRVDFANVQEQASWVCRCEDRVVQRLEQDFKLTLQQQNSLEQWAAWLDGVVSQVLKPYQASSAFPKAAKLFLLRWSFYSSMVIRDLTLRSAASFGSFHLIRLLYDEYMYYLIEHRVAQAKGETPIAVMGEFASLGRSLNSLDPDKEEEEEEEEESEDECQDLVLPADAPLGEESLEPPAKLARTDQRVLFSTGNAEN</sequence>
<evidence type="ECO:0000313" key="8">
    <source>
        <dbReference type="Ensembl" id="ENSAMXP00000021702.2"/>
    </source>
</evidence>
<dbReference type="Gene3D" id="1.10.10.10">
    <property type="entry name" value="Winged helix-like DNA-binding domain superfamily/Winged helix DNA-binding domain"/>
    <property type="match status" value="1"/>
</dbReference>
<comment type="subcellular location">
    <subcellularLocation>
        <location evidence="1">Nucleus</location>
    </subcellularLocation>
</comment>
<keyword evidence="9" id="KW-1185">Reference proteome</keyword>
<dbReference type="PROSITE" id="PS51526">
    <property type="entry name" value="RFX_DBD"/>
    <property type="match status" value="1"/>
</dbReference>
<feature type="compositionally biased region" description="Low complexity" evidence="6">
    <location>
        <begin position="469"/>
        <end position="484"/>
    </location>
</feature>
<feature type="region of interest" description="Disordered" evidence="6">
    <location>
        <begin position="835"/>
        <end position="895"/>
    </location>
</feature>
<dbReference type="PANTHER" id="PTHR12619">
    <property type="entry name" value="RFX TRANSCRIPTION FACTOR FAMILY"/>
    <property type="match status" value="1"/>
</dbReference>
<evidence type="ECO:0000256" key="6">
    <source>
        <dbReference type="SAM" id="MobiDB-lite"/>
    </source>
</evidence>
<dbReference type="InterPro" id="IPR039779">
    <property type="entry name" value="RFX-like"/>
</dbReference>
<dbReference type="InterPro" id="IPR057321">
    <property type="entry name" value="RFX1-4/6/8-like_BCD"/>
</dbReference>
<dbReference type="PANTHER" id="PTHR12619:SF23">
    <property type="entry name" value="MHC CLASS II REGULATORY FACTOR RFX1"/>
    <property type="match status" value="1"/>
</dbReference>
<keyword evidence="5" id="KW-0539">Nucleus</keyword>
<reference evidence="9" key="1">
    <citation type="submission" date="2013-03" db="EMBL/GenBank/DDBJ databases">
        <authorList>
            <person name="Jeffery W."/>
            <person name="Warren W."/>
            <person name="Wilson R.K."/>
        </authorList>
    </citation>
    <scope>NUCLEOTIDE SEQUENCE</scope>
    <source>
        <strain evidence="9">female</strain>
    </source>
</reference>
<protein>
    <submittedName>
        <fullName evidence="8">Regulatory factor X, 1a (influences HLA class II expression)</fullName>
    </submittedName>
</protein>
<feature type="domain" description="RFX-type winged-helix" evidence="7">
    <location>
        <begin position="353"/>
        <end position="428"/>
    </location>
</feature>
<proteinExistence type="predicted"/>
<dbReference type="InterPro" id="IPR036390">
    <property type="entry name" value="WH_DNA-bd_sf"/>
</dbReference>
<evidence type="ECO:0000259" key="7">
    <source>
        <dbReference type="PROSITE" id="PS51526"/>
    </source>
</evidence>
<dbReference type="GO" id="GO:0000981">
    <property type="term" value="F:DNA-binding transcription factor activity, RNA polymerase II-specific"/>
    <property type="evidence" value="ECO:0007669"/>
    <property type="project" value="TreeGrafter"/>
</dbReference>
<dbReference type="InterPro" id="IPR007668">
    <property type="entry name" value="RFX1_trans_act"/>
</dbReference>
<reference evidence="9" key="2">
    <citation type="journal article" date="2014" name="Nat. Commun.">
        <title>The cavefish genome reveals candidate genes for eye loss.</title>
        <authorList>
            <person name="McGaugh S.E."/>
            <person name="Gross J.B."/>
            <person name="Aken B."/>
            <person name="Blin M."/>
            <person name="Borowsky R."/>
            <person name="Chalopin D."/>
            <person name="Hinaux H."/>
            <person name="Jeffery W.R."/>
            <person name="Keene A."/>
            <person name="Ma L."/>
            <person name="Minx P."/>
            <person name="Murphy D."/>
            <person name="O'Quin K.E."/>
            <person name="Retaux S."/>
            <person name="Rohner N."/>
            <person name="Searle S.M."/>
            <person name="Stahl B.A."/>
            <person name="Tabin C."/>
            <person name="Volff J.N."/>
            <person name="Yoshizawa M."/>
            <person name="Warren W.C."/>
        </authorList>
    </citation>
    <scope>NUCLEOTIDE SEQUENCE [LARGE SCALE GENOMIC DNA]</scope>
    <source>
        <strain evidence="9">female</strain>
    </source>
</reference>
<evidence type="ECO:0000256" key="1">
    <source>
        <dbReference type="ARBA" id="ARBA00004123"/>
    </source>
</evidence>
<evidence type="ECO:0000256" key="4">
    <source>
        <dbReference type="ARBA" id="ARBA00023163"/>
    </source>
</evidence>
<dbReference type="Pfam" id="PF04589">
    <property type="entry name" value="RFX1_trans_act"/>
    <property type="match status" value="1"/>
</dbReference>
<dbReference type="eggNOG" id="KOG3712">
    <property type="taxonomic scope" value="Eukaryota"/>
</dbReference>
<evidence type="ECO:0000256" key="2">
    <source>
        <dbReference type="ARBA" id="ARBA00023015"/>
    </source>
</evidence>
<dbReference type="InterPro" id="IPR003150">
    <property type="entry name" value="DNA-bd_RFX"/>
</dbReference>
<feature type="compositionally biased region" description="Acidic residues" evidence="6">
    <location>
        <begin position="842"/>
        <end position="858"/>
    </location>
</feature>
<dbReference type="Bgee" id="ENSAMXG00000021077">
    <property type="expression patterns" value="Expressed in camera-type eye and 12 other cell types or tissues"/>
</dbReference>
<feature type="compositionally biased region" description="Low complexity" evidence="6">
    <location>
        <begin position="324"/>
        <end position="338"/>
    </location>
</feature>
<feature type="region of interest" description="Disordered" evidence="6">
    <location>
        <begin position="465"/>
        <end position="484"/>
    </location>
</feature>
<organism evidence="8 9">
    <name type="scientific">Astyanax mexicanus</name>
    <name type="common">Blind cave fish</name>
    <name type="synonym">Astyanax fasciatus mexicanus</name>
    <dbReference type="NCBI Taxonomy" id="7994"/>
    <lineage>
        <taxon>Eukaryota</taxon>
        <taxon>Metazoa</taxon>
        <taxon>Chordata</taxon>
        <taxon>Craniata</taxon>
        <taxon>Vertebrata</taxon>
        <taxon>Euteleostomi</taxon>
        <taxon>Actinopterygii</taxon>
        <taxon>Neopterygii</taxon>
        <taxon>Teleostei</taxon>
        <taxon>Ostariophysi</taxon>
        <taxon>Characiformes</taxon>
        <taxon>Characoidei</taxon>
        <taxon>Acestrorhamphidae</taxon>
        <taxon>Acestrorhamphinae</taxon>
        <taxon>Astyanax</taxon>
    </lineage>
</organism>
<dbReference type="Proteomes" id="UP000018467">
    <property type="component" value="Unassembled WGS sequence"/>
</dbReference>
<feature type="region of interest" description="Disordered" evidence="6">
    <location>
        <begin position="1"/>
        <end position="33"/>
    </location>
</feature>
<accession>W5LPD1</accession>
<dbReference type="InterPro" id="IPR036388">
    <property type="entry name" value="WH-like_DNA-bd_sf"/>
</dbReference>
<dbReference type="GO" id="GO:0000978">
    <property type="term" value="F:RNA polymerase II cis-regulatory region sequence-specific DNA binding"/>
    <property type="evidence" value="ECO:0007669"/>
    <property type="project" value="TreeGrafter"/>
</dbReference>
<dbReference type="GO" id="GO:0005634">
    <property type="term" value="C:nucleus"/>
    <property type="evidence" value="ECO:0007669"/>
    <property type="project" value="UniProtKB-SubCell"/>
</dbReference>
<evidence type="ECO:0000256" key="3">
    <source>
        <dbReference type="ARBA" id="ARBA00023125"/>
    </source>
</evidence>
<dbReference type="FunFam" id="1.10.10.10:FF:000017">
    <property type="entry name" value="transcription factor RFX3 isoform X1"/>
    <property type="match status" value="1"/>
</dbReference>
<feature type="compositionally biased region" description="Polar residues" evidence="6">
    <location>
        <begin position="11"/>
        <end position="20"/>
    </location>
</feature>
<keyword evidence="4" id="KW-0804">Transcription</keyword>
<dbReference type="AlphaFoldDB" id="W5LPD1"/>
<keyword evidence="3" id="KW-0238">DNA-binding</keyword>
<dbReference type="SUPFAM" id="SSF46785">
    <property type="entry name" value="Winged helix' DNA-binding domain"/>
    <property type="match status" value="1"/>
</dbReference>
<dbReference type="GeneTree" id="ENSGT01050000244879"/>
<evidence type="ECO:0000256" key="5">
    <source>
        <dbReference type="ARBA" id="ARBA00023242"/>
    </source>
</evidence>
<dbReference type="Ensembl" id="ENSAMXT00000021702.2">
    <property type="protein sequence ID" value="ENSAMXP00000021702.2"/>
    <property type="gene ID" value="ENSAMXG00000021077.2"/>
</dbReference>
<keyword evidence="2" id="KW-0805">Transcription regulation</keyword>
<evidence type="ECO:0000313" key="9">
    <source>
        <dbReference type="Proteomes" id="UP000018467"/>
    </source>
</evidence>
<feature type="region of interest" description="Disordered" evidence="6">
    <location>
        <begin position="48"/>
        <end position="83"/>
    </location>
</feature>
<dbReference type="HOGENOM" id="CLU_320529_0_0_1"/>
<name>W5LPD1_ASTMX</name>
<reference evidence="8" key="3">
    <citation type="submission" date="2025-08" db="UniProtKB">
        <authorList>
            <consortium name="Ensembl"/>
        </authorList>
    </citation>
    <scope>IDENTIFICATION</scope>
</reference>